<evidence type="ECO:0000256" key="5">
    <source>
        <dbReference type="ARBA" id="ARBA00022989"/>
    </source>
</evidence>
<dbReference type="Proteomes" id="UP001363622">
    <property type="component" value="Unassembled WGS sequence"/>
</dbReference>
<evidence type="ECO:0000256" key="7">
    <source>
        <dbReference type="ARBA" id="ARBA00023180"/>
    </source>
</evidence>
<sequence>MSSHRTFCLSVVWAVALFVAVAGQKTENENHDTTNAALISTFLDAWTRPVPLIFLFHLLLFFWSVLTNSFAAHFWASSFVALFVFRYVRTIVNTIAYFRLKPILPAENPTYKNKDVTVIIPTVEPTADTFKECLERVIANAPAQILISTVGKTHVDAAWALSDQLNTENKTRIVVISIDKPSKREQIQAAVLYAKEHFQQKVYMSCDDTVFWPETQVEYTIAPFEKPKIGIVSTCKRVRREDGPVSWAGFCNLLGVFRLERTNFDLAATWAIDRGMSCVSGRTCAIRSCIFEDPEFLHAYTNEYIFWGTIGPLNAGDDKFVTRWIYQKGWEIAHQKCPEAQIETILGVKGGAWRFWGQCLRWARTSARDNPKMIFRDGLWRTYPWLTYSVLFTSFFNYSLITDPLLFFLLNRALTDASFAQAFAFFTKYPYIVLTSWVLAAKFVRPSSHYWRNPRDLVYAPGVILFGYSHSVIKAWALLTCWDIAWGTRAGVDDASKKKE</sequence>
<dbReference type="EMBL" id="JBBPHU010000001">
    <property type="protein sequence ID" value="KAK7523466.1"/>
    <property type="molecule type" value="Genomic_DNA"/>
</dbReference>
<evidence type="ECO:0000256" key="3">
    <source>
        <dbReference type="ARBA" id="ARBA00022679"/>
    </source>
</evidence>
<organism evidence="10 11">
    <name type="scientific">Phyllosticta citriasiana</name>
    <dbReference type="NCBI Taxonomy" id="595635"/>
    <lineage>
        <taxon>Eukaryota</taxon>
        <taxon>Fungi</taxon>
        <taxon>Dikarya</taxon>
        <taxon>Ascomycota</taxon>
        <taxon>Pezizomycotina</taxon>
        <taxon>Dothideomycetes</taxon>
        <taxon>Dothideomycetes incertae sedis</taxon>
        <taxon>Botryosphaeriales</taxon>
        <taxon>Phyllostictaceae</taxon>
        <taxon>Phyllosticta</taxon>
    </lineage>
</organism>
<protein>
    <recommendedName>
        <fullName evidence="12">Glycosyltransferase family 2 protein</fullName>
    </recommendedName>
</protein>
<feature type="transmembrane region" description="Helical" evidence="8">
    <location>
        <begin position="52"/>
        <end position="85"/>
    </location>
</feature>
<dbReference type="Pfam" id="PF13641">
    <property type="entry name" value="Glyco_tranf_2_3"/>
    <property type="match status" value="1"/>
</dbReference>
<comment type="subcellular location">
    <subcellularLocation>
        <location evidence="1">Membrane</location>
    </subcellularLocation>
</comment>
<evidence type="ECO:0000313" key="10">
    <source>
        <dbReference type="EMBL" id="KAK7523466.1"/>
    </source>
</evidence>
<accession>A0ABR1L1F8</accession>
<feature type="transmembrane region" description="Helical" evidence="8">
    <location>
        <begin position="457"/>
        <end position="479"/>
    </location>
</feature>
<evidence type="ECO:0000256" key="2">
    <source>
        <dbReference type="ARBA" id="ARBA00022676"/>
    </source>
</evidence>
<dbReference type="PANTHER" id="PTHR47844">
    <property type="entry name" value="SYNTHASE CPS1, PUTATIVE (AFU_ORTHOLOGUE AFUA_7G02500)-RELATED"/>
    <property type="match status" value="1"/>
</dbReference>
<dbReference type="InterPro" id="IPR052427">
    <property type="entry name" value="Glycosyltrans_GT2/GT47"/>
</dbReference>
<name>A0ABR1L1F8_9PEZI</name>
<keyword evidence="6 8" id="KW-0472">Membrane</keyword>
<proteinExistence type="predicted"/>
<evidence type="ECO:0000256" key="1">
    <source>
        <dbReference type="ARBA" id="ARBA00004370"/>
    </source>
</evidence>
<evidence type="ECO:0000256" key="8">
    <source>
        <dbReference type="SAM" id="Phobius"/>
    </source>
</evidence>
<dbReference type="InterPro" id="IPR029044">
    <property type="entry name" value="Nucleotide-diphossugar_trans"/>
</dbReference>
<feature type="chain" id="PRO_5046931800" description="Glycosyltransferase family 2 protein" evidence="9">
    <location>
        <begin position="24"/>
        <end position="500"/>
    </location>
</feature>
<keyword evidence="9" id="KW-0732">Signal</keyword>
<feature type="transmembrane region" description="Helical" evidence="8">
    <location>
        <begin position="385"/>
        <end position="409"/>
    </location>
</feature>
<keyword evidence="5 8" id="KW-1133">Transmembrane helix</keyword>
<dbReference type="SUPFAM" id="SSF53448">
    <property type="entry name" value="Nucleotide-diphospho-sugar transferases"/>
    <property type="match status" value="1"/>
</dbReference>
<evidence type="ECO:0008006" key="12">
    <source>
        <dbReference type="Google" id="ProtNLM"/>
    </source>
</evidence>
<evidence type="ECO:0000256" key="9">
    <source>
        <dbReference type="SAM" id="SignalP"/>
    </source>
</evidence>
<keyword evidence="11" id="KW-1185">Reference proteome</keyword>
<keyword evidence="7" id="KW-0325">Glycoprotein</keyword>
<evidence type="ECO:0000256" key="4">
    <source>
        <dbReference type="ARBA" id="ARBA00022692"/>
    </source>
</evidence>
<evidence type="ECO:0000256" key="6">
    <source>
        <dbReference type="ARBA" id="ARBA00023136"/>
    </source>
</evidence>
<comment type="caution">
    <text evidence="10">The sequence shown here is derived from an EMBL/GenBank/DDBJ whole genome shotgun (WGS) entry which is preliminary data.</text>
</comment>
<dbReference type="Gene3D" id="3.90.550.10">
    <property type="entry name" value="Spore Coat Polysaccharide Biosynthesis Protein SpsA, Chain A"/>
    <property type="match status" value="1"/>
</dbReference>
<dbReference type="PANTHER" id="PTHR47844:SF1">
    <property type="entry name" value="EXOSTOSIN-LIKE 2"/>
    <property type="match status" value="1"/>
</dbReference>
<keyword evidence="3" id="KW-0808">Transferase</keyword>
<evidence type="ECO:0000313" key="11">
    <source>
        <dbReference type="Proteomes" id="UP001363622"/>
    </source>
</evidence>
<reference evidence="10 11" key="1">
    <citation type="submission" date="2024-04" db="EMBL/GenBank/DDBJ databases">
        <title>Phyllosticta paracitricarpa is synonymous to the EU quarantine fungus P. citricarpa based on phylogenomic analyses.</title>
        <authorList>
            <consortium name="Lawrence Berkeley National Laboratory"/>
            <person name="Van Ingen-Buijs V.A."/>
            <person name="Van Westerhoven A.C."/>
            <person name="Haridas S."/>
            <person name="Skiadas P."/>
            <person name="Martin F."/>
            <person name="Groenewald J.Z."/>
            <person name="Crous P.W."/>
            <person name="Seidl M.F."/>
        </authorList>
    </citation>
    <scope>NUCLEOTIDE SEQUENCE [LARGE SCALE GENOMIC DNA]</scope>
    <source>
        <strain evidence="10 11">CBS 123371</strain>
    </source>
</reference>
<feature type="transmembrane region" description="Helical" evidence="8">
    <location>
        <begin position="429"/>
        <end position="445"/>
    </location>
</feature>
<feature type="signal peptide" evidence="9">
    <location>
        <begin position="1"/>
        <end position="23"/>
    </location>
</feature>
<keyword evidence="4 8" id="KW-0812">Transmembrane</keyword>
<keyword evidence="2" id="KW-0328">Glycosyltransferase</keyword>
<gene>
    <name evidence="10" type="ORF">IWZ03DRAFT_427897</name>
</gene>